<dbReference type="GO" id="GO:0016705">
    <property type="term" value="F:oxidoreductase activity, acting on paired donors, with incorporation or reduction of molecular oxygen"/>
    <property type="evidence" value="ECO:0007669"/>
    <property type="project" value="InterPro"/>
</dbReference>
<accession>A0A822YI14</accession>
<evidence type="ECO:0000256" key="10">
    <source>
        <dbReference type="ARBA" id="ARBA00023033"/>
    </source>
</evidence>
<keyword evidence="7" id="KW-1133">Transmembrane helix</keyword>
<keyword evidence="11" id="KW-0472">Membrane</keyword>
<dbReference type="PRINTS" id="PR00464">
    <property type="entry name" value="EP450II"/>
</dbReference>
<reference evidence="12 13" key="1">
    <citation type="journal article" date="2020" name="Mol. Biol. Evol.">
        <title>Distinct Expression and Methylation Patterns for Genes with Different Fates following a Single Whole-Genome Duplication in Flowering Plants.</title>
        <authorList>
            <person name="Shi T."/>
            <person name="Rahmani R.S."/>
            <person name="Gugger P.F."/>
            <person name="Wang M."/>
            <person name="Li H."/>
            <person name="Zhang Y."/>
            <person name="Li Z."/>
            <person name="Wang Q."/>
            <person name="Van de Peer Y."/>
            <person name="Marchal K."/>
            <person name="Chen J."/>
        </authorList>
    </citation>
    <scope>NUCLEOTIDE SEQUENCE [LARGE SCALE GENOMIC DNA]</scope>
    <source>
        <tissue evidence="12">Leaf</tissue>
    </source>
</reference>
<dbReference type="Proteomes" id="UP000607653">
    <property type="component" value="Unassembled WGS sequence"/>
</dbReference>
<sequence>MNVQISDNLVLFCYLTNLQLISFFWVGTSPRVTIVEPNLIRDILSNKLGHFEKPKLNPLVKLFTTGLANYEGEQWAKHRRIINPAFHQGKLKRMLPAFHTSCHELVSRWEELATPEGSCELDVWPEFQNLTGDAISRTAFGSNYEEGKRIFQLQNEQAKLILQHLQSIYIPGVRFLPTTRNNRIKEIERELQTLLRYIINKREEALKLGEASKDDLLSLLIESNQSEIQEHGNISNAGMSIEEVIEECKLFYFAEQETTSNLLVWTMIVLSKHVDWQMRAREEVLQVFDNNKPNHDGLNHLKIVTMIFYEVLRLYPPAFLLLRSIYKKVKLGHFTLPPGVQLALPTILIHHDRGLWGEDAEEFRPERFSEGISNATKNQVSFFPFGWVPGYALGRTLP</sequence>
<comment type="subcellular location">
    <subcellularLocation>
        <location evidence="2">Membrane</location>
    </subcellularLocation>
</comment>
<evidence type="ECO:0000256" key="6">
    <source>
        <dbReference type="ARBA" id="ARBA00022723"/>
    </source>
</evidence>
<keyword evidence="9" id="KW-0408">Iron</keyword>
<dbReference type="AlphaFoldDB" id="A0A822YI14"/>
<comment type="similarity">
    <text evidence="3">Belongs to the cytochrome P450 family.</text>
</comment>
<keyword evidence="6" id="KW-0479">Metal-binding</keyword>
<evidence type="ECO:0008006" key="14">
    <source>
        <dbReference type="Google" id="ProtNLM"/>
    </source>
</evidence>
<dbReference type="Pfam" id="PF00067">
    <property type="entry name" value="p450"/>
    <property type="match status" value="1"/>
</dbReference>
<evidence type="ECO:0000313" key="13">
    <source>
        <dbReference type="Proteomes" id="UP000607653"/>
    </source>
</evidence>
<evidence type="ECO:0000256" key="2">
    <source>
        <dbReference type="ARBA" id="ARBA00004370"/>
    </source>
</evidence>
<evidence type="ECO:0000256" key="3">
    <source>
        <dbReference type="ARBA" id="ARBA00010617"/>
    </source>
</evidence>
<evidence type="ECO:0000256" key="11">
    <source>
        <dbReference type="ARBA" id="ARBA00023136"/>
    </source>
</evidence>
<evidence type="ECO:0000256" key="5">
    <source>
        <dbReference type="ARBA" id="ARBA00022692"/>
    </source>
</evidence>
<dbReference type="SUPFAM" id="SSF48264">
    <property type="entry name" value="Cytochrome P450"/>
    <property type="match status" value="1"/>
</dbReference>
<evidence type="ECO:0000256" key="4">
    <source>
        <dbReference type="ARBA" id="ARBA00022617"/>
    </source>
</evidence>
<dbReference type="InterPro" id="IPR050665">
    <property type="entry name" value="Cytochrome_P450_Monooxygen"/>
</dbReference>
<dbReference type="GO" id="GO:0005506">
    <property type="term" value="F:iron ion binding"/>
    <property type="evidence" value="ECO:0007669"/>
    <property type="project" value="InterPro"/>
</dbReference>
<evidence type="ECO:0000256" key="1">
    <source>
        <dbReference type="ARBA" id="ARBA00001971"/>
    </source>
</evidence>
<dbReference type="PANTHER" id="PTHR24282">
    <property type="entry name" value="CYTOCHROME P450 FAMILY MEMBER"/>
    <property type="match status" value="1"/>
</dbReference>
<dbReference type="InterPro" id="IPR002402">
    <property type="entry name" value="Cyt_P450_E_grp-II"/>
</dbReference>
<dbReference type="GO" id="GO:0004497">
    <property type="term" value="F:monooxygenase activity"/>
    <property type="evidence" value="ECO:0007669"/>
    <property type="project" value="UniProtKB-KW"/>
</dbReference>
<name>A0A822YI14_NELNU</name>
<keyword evidence="5" id="KW-0812">Transmembrane</keyword>
<dbReference type="GO" id="GO:0020037">
    <property type="term" value="F:heme binding"/>
    <property type="evidence" value="ECO:0007669"/>
    <property type="project" value="InterPro"/>
</dbReference>
<dbReference type="PANTHER" id="PTHR24282:SF255">
    <property type="entry name" value="CYTOCHROME P450 72A11-RELATED"/>
    <property type="match status" value="1"/>
</dbReference>
<evidence type="ECO:0000313" key="12">
    <source>
        <dbReference type="EMBL" id="DAD33834.1"/>
    </source>
</evidence>
<dbReference type="InterPro" id="IPR036396">
    <property type="entry name" value="Cyt_P450_sf"/>
</dbReference>
<dbReference type="GO" id="GO:0016020">
    <property type="term" value="C:membrane"/>
    <property type="evidence" value="ECO:0007669"/>
    <property type="project" value="UniProtKB-SubCell"/>
</dbReference>
<comment type="cofactor">
    <cofactor evidence="1">
        <name>heme</name>
        <dbReference type="ChEBI" id="CHEBI:30413"/>
    </cofactor>
</comment>
<dbReference type="Gene3D" id="1.10.630.10">
    <property type="entry name" value="Cytochrome P450"/>
    <property type="match status" value="1"/>
</dbReference>
<evidence type="ECO:0000256" key="8">
    <source>
        <dbReference type="ARBA" id="ARBA00023002"/>
    </source>
</evidence>
<dbReference type="EMBL" id="DUZY01000003">
    <property type="protein sequence ID" value="DAD33834.1"/>
    <property type="molecule type" value="Genomic_DNA"/>
</dbReference>
<keyword evidence="8" id="KW-0560">Oxidoreductase</keyword>
<evidence type="ECO:0000256" key="7">
    <source>
        <dbReference type="ARBA" id="ARBA00022989"/>
    </source>
</evidence>
<comment type="caution">
    <text evidence="12">The sequence shown here is derived from an EMBL/GenBank/DDBJ whole genome shotgun (WGS) entry which is preliminary data.</text>
</comment>
<keyword evidence="13" id="KW-1185">Reference proteome</keyword>
<proteinExistence type="inferred from homology"/>
<dbReference type="InterPro" id="IPR001128">
    <property type="entry name" value="Cyt_P450"/>
</dbReference>
<organism evidence="12 13">
    <name type="scientific">Nelumbo nucifera</name>
    <name type="common">Sacred lotus</name>
    <dbReference type="NCBI Taxonomy" id="4432"/>
    <lineage>
        <taxon>Eukaryota</taxon>
        <taxon>Viridiplantae</taxon>
        <taxon>Streptophyta</taxon>
        <taxon>Embryophyta</taxon>
        <taxon>Tracheophyta</taxon>
        <taxon>Spermatophyta</taxon>
        <taxon>Magnoliopsida</taxon>
        <taxon>Proteales</taxon>
        <taxon>Nelumbonaceae</taxon>
        <taxon>Nelumbo</taxon>
    </lineage>
</organism>
<keyword evidence="10" id="KW-0503">Monooxygenase</keyword>
<evidence type="ECO:0000256" key="9">
    <source>
        <dbReference type="ARBA" id="ARBA00023004"/>
    </source>
</evidence>
<keyword evidence="4" id="KW-0349">Heme</keyword>
<protein>
    <recommendedName>
        <fullName evidence="14">Cytochrome P450 CYP72A219-like</fullName>
    </recommendedName>
</protein>
<gene>
    <name evidence="12" type="ORF">HUJ06_012685</name>
</gene>